<evidence type="ECO:0000313" key="1">
    <source>
        <dbReference type="EMBL" id="HEB96860.1"/>
    </source>
</evidence>
<dbReference type="AlphaFoldDB" id="A0A831W9F4"/>
<name>A0A831W9F4_9GAMM</name>
<gene>
    <name evidence="1" type="ORF">ENI96_10580</name>
</gene>
<accession>A0A831W9F4</accession>
<dbReference type="Proteomes" id="UP000886251">
    <property type="component" value="Unassembled WGS sequence"/>
</dbReference>
<dbReference type="EMBL" id="DRKP01000123">
    <property type="protein sequence ID" value="HEB96860.1"/>
    <property type="molecule type" value="Genomic_DNA"/>
</dbReference>
<proteinExistence type="predicted"/>
<sequence length="229" mass="25107">MMRAWFAFAVLVLPLLLQAGEYKSSLLVQTGEMKEHNLVVRNITDLGSNRTCLAFYVQTKGTSPVVRCYHAAEGFGASLFQVGHLKVDDLVIRKLDDTKNNMYCLVAYVSTPGTSPAVTCYPNTQRTKDNMVESGHLREGDLDIRKILDRGNNKICLVAYVRTKGTSPSVACYDSIPDGKGGLYQTASLKEGDLVVRKIEDTAAATTCLVSYVSTPGTRSFLSCDQHKP</sequence>
<reference evidence="1" key="1">
    <citation type="journal article" date="2020" name="mSystems">
        <title>Genome- and Community-Level Interaction Insights into Carbon Utilization and Element Cycling Functions of Hydrothermarchaeota in Hydrothermal Sediment.</title>
        <authorList>
            <person name="Zhou Z."/>
            <person name="Liu Y."/>
            <person name="Xu W."/>
            <person name="Pan J."/>
            <person name="Luo Z.H."/>
            <person name="Li M."/>
        </authorList>
    </citation>
    <scope>NUCLEOTIDE SEQUENCE [LARGE SCALE GENOMIC DNA]</scope>
    <source>
        <strain evidence="1">HyVt-443</strain>
    </source>
</reference>
<comment type="caution">
    <text evidence="1">The sequence shown here is derived from an EMBL/GenBank/DDBJ whole genome shotgun (WGS) entry which is preliminary data.</text>
</comment>
<organism evidence="1">
    <name type="scientific">Sedimenticola thiotaurini</name>
    <dbReference type="NCBI Taxonomy" id="1543721"/>
    <lineage>
        <taxon>Bacteria</taxon>
        <taxon>Pseudomonadati</taxon>
        <taxon>Pseudomonadota</taxon>
        <taxon>Gammaproteobacteria</taxon>
        <taxon>Chromatiales</taxon>
        <taxon>Sedimenticolaceae</taxon>
        <taxon>Sedimenticola</taxon>
    </lineage>
</organism>
<protein>
    <submittedName>
        <fullName evidence="1">Uncharacterized protein</fullName>
    </submittedName>
</protein>